<dbReference type="AlphaFoldDB" id="A0A5R8ZH36"/>
<comment type="catalytic activity">
    <reaction evidence="4">
        <text>(3E,5R)-5-carboxy-2-oxohept-3-enedioate + H(+) = (4Z)-2-oxohept-4-enedioate + CO2</text>
        <dbReference type="Rhea" id="RHEA:14397"/>
        <dbReference type="ChEBI" id="CHEBI:15378"/>
        <dbReference type="ChEBI" id="CHEBI:16526"/>
        <dbReference type="ChEBI" id="CHEBI:87491"/>
        <dbReference type="ChEBI" id="CHEBI:87507"/>
        <dbReference type="EC" id="4.1.1.68"/>
    </reaction>
</comment>
<evidence type="ECO:0000256" key="5">
    <source>
        <dbReference type="ARBA" id="ARBA00052790"/>
    </source>
</evidence>
<comment type="catalytic activity">
    <reaction evidence="5">
        <text>(2E,4Z)-5-hydroxypenta-2,4-diene-1,2,5-tricarboxylate = (3E,5R)-5-carboxy-2-oxohept-3-enedioate</text>
        <dbReference type="Rhea" id="RHEA:18813"/>
        <dbReference type="ChEBI" id="CHEBI:47961"/>
        <dbReference type="ChEBI" id="CHEBI:87491"/>
        <dbReference type="EC" id="5.3.3.10"/>
    </reaction>
</comment>
<evidence type="ECO:0000256" key="7">
    <source>
        <dbReference type="ARBA" id="ARBA00060569"/>
    </source>
</evidence>
<dbReference type="InterPro" id="IPR051121">
    <property type="entry name" value="FAH"/>
</dbReference>
<dbReference type="GO" id="GO:0016787">
    <property type="term" value="F:hydrolase activity"/>
    <property type="evidence" value="ECO:0007669"/>
    <property type="project" value="UniProtKB-KW"/>
</dbReference>
<evidence type="ECO:0000313" key="11">
    <source>
        <dbReference type="Proteomes" id="UP000309819"/>
    </source>
</evidence>
<comment type="caution">
    <text evidence="10">The sequence shown here is derived from an EMBL/GenBank/DDBJ whole genome shotgun (WGS) entry which is preliminary data.</text>
</comment>
<evidence type="ECO:0000256" key="8">
    <source>
        <dbReference type="ARBA" id="ARBA00060680"/>
    </source>
</evidence>
<dbReference type="Pfam" id="PF01557">
    <property type="entry name" value="FAA_hydrolase"/>
    <property type="match status" value="1"/>
</dbReference>
<dbReference type="GO" id="GO:0046872">
    <property type="term" value="F:metal ion binding"/>
    <property type="evidence" value="ECO:0007669"/>
    <property type="project" value="UniProtKB-KW"/>
</dbReference>
<comment type="pathway">
    <text evidence="8">Aromatic compound metabolism; 4-hydroxyphenylacetate degradation; pyruvate and succinate semialdehyde from 4-hydroxyphenylacetate: step 5/7.</text>
</comment>
<evidence type="ECO:0000256" key="3">
    <source>
        <dbReference type="ARBA" id="ARBA00022723"/>
    </source>
</evidence>
<evidence type="ECO:0000256" key="6">
    <source>
        <dbReference type="ARBA" id="ARBA00057150"/>
    </source>
</evidence>
<keyword evidence="11" id="KW-1185">Reference proteome</keyword>
<comment type="pathway">
    <text evidence="7">Aromatic compound metabolism; 4-hydroxyphenylacetate degradation; pyruvate and succinate semialdehyde from 4-hydroxyphenylacetate: step 4/7.</text>
</comment>
<comment type="function">
    <text evidence="6">Decarboxylates OPET (5-oxo-pent-3-ene-1,2,5-tricarboxylic acid) into HHDD (2-hydroxy-hept-2,4-diene-1,7-dioate) and isomerizes it to OHED (2-oxo-hept-3-ene-1,7-dioate).</text>
</comment>
<keyword evidence="3" id="KW-0479">Metal-binding</keyword>
<evidence type="ECO:0000313" key="10">
    <source>
        <dbReference type="EMBL" id="TLP65089.1"/>
    </source>
</evidence>
<dbReference type="Proteomes" id="UP000309819">
    <property type="component" value="Unassembled WGS sequence"/>
</dbReference>
<reference evidence="10 11" key="1">
    <citation type="submission" date="2019-05" db="EMBL/GenBank/DDBJ databases">
        <title>Pseudomonas sp. SC006 isolated from lettuce that can produce HBGAs.</title>
        <authorList>
            <person name="Wang D."/>
            <person name="Liao N."/>
            <person name="Liu D."/>
            <person name="Zhang Z."/>
            <person name="Zou S."/>
        </authorList>
    </citation>
    <scope>NUCLEOTIDE SEQUENCE [LARGE SCALE GENOMIC DNA]</scope>
    <source>
        <strain evidence="10 11">SC006</strain>
    </source>
</reference>
<feature type="domain" description="Fumarylacetoacetase-like C-terminal" evidence="9">
    <location>
        <begin position="89"/>
        <end position="294"/>
    </location>
</feature>
<dbReference type="GO" id="GO:0018800">
    <property type="term" value="F:5-oxopent-3-ene-1,2,5-tricarboxylate decarboxylase activity"/>
    <property type="evidence" value="ECO:0007669"/>
    <property type="project" value="UniProtKB-EC"/>
</dbReference>
<dbReference type="OrthoDB" id="9805307at2"/>
<organism evidence="10 11">
    <name type="scientific">Pseudomonas mosselii</name>
    <dbReference type="NCBI Taxonomy" id="78327"/>
    <lineage>
        <taxon>Bacteria</taxon>
        <taxon>Pseudomonadati</taxon>
        <taxon>Pseudomonadota</taxon>
        <taxon>Gammaproteobacteria</taxon>
        <taxon>Pseudomonadales</taxon>
        <taxon>Pseudomonadaceae</taxon>
        <taxon>Pseudomonas</taxon>
    </lineage>
</organism>
<dbReference type="GO" id="GO:0019752">
    <property type="term" value="P:carboxylic acid metabolic process"/>
    <property type="evidence" value="ECO:0007669"/>
    <property type="project" value="UniProtKB-ARBA"/>
</dbReference>
<comment type="similarity">
    <text evidence="2">Belongs to the hydratase/decarboxylase family.</text>
</comment>
<sequence>MKLVSYENQGKLQPGLLINDQVFDTAKLLSAIGEKDVADLTNRKLLESWQGKLSNLEDSLVSAAKARPDTSVGTLAQVRLGPPLHDSHKVLCVGLNYRDHVAETGRKLPTAPDIFCKFNTSLIGPADDIACSKLTPNLDFEGELAIVIGKPCRNVSAEEALNYVAGLTVFNDTSARDLQLRGTQWTPGKAIDGSTPCGPALVTLNEITNPQNLDIQTRVNGNVMQSSNTSYQIFTIADVVAFVSTFLELSPGDIIATGTPEGIGSKRTPPVWLQPGDVVEIEISEVGKLRNVVR</sequence>
<name>A0A5R8ZH36_9PSED</name>
<dbReference type="FunFam" id="3.90.850.10:FF:000002">
    <property type="entry name" value="2-hydroxyhepta-2,4-diene-1,7-dioate isomerase"/>
    <property type="match status" value="1"/>
</dbReference>
<proteinExistence type="inferred from homology"/>
<evidence type="ECO:0000256" key="1">
    <source>
        <dbReference type="ARBA" id="ARBA00010211"/>
    </source>
</evidence>
<protein>
    <submittedName>
        <fullName evidence="10">Fumarylacetoacetate hydrolase family protein</fullName>
    </submittedName>
</protein>
<dbReference type="PANTHER" id="PTHR42796">
    <property type="entry name" value="FUMARYLACETOACETATE HYDROLASE DOMAIN-CONTAINING PROTEIN 2A-RELATED"/>
    <property type="match status" value="1"/>
</dbReference>
<evidence type="ECO:0000256" key="2">
    <source>
        <dbReference type="ARBA" id="ARBA00010715"/>
    </source>
</evidence>
<gene>
    <name evidence="10" type="ORF">FEM01_02605</name>
</gene>
<evidence type="ECO:0000256" key="4">
    <source>
        <dbReference type="ARBA" id="ARBA00051258"/>
    </source>
</evidence>
<dbReference type="RefSeq" id="WP_138217718.1">
    <property type="nucleotide sequence ID" value="NZ_VAUO01000001.1"/>
</dbReference>
<evidence type="ECO:0000259" key="9">
    <source>
        <dbReference type="Pfam" id="PF01557"/>
    </source>
</evidence>
<accession>A0A5R8ZH36</accession>
<comment type="similarity">
    <text evidence="1">Belongs to the FAH family.</text>
</comment>
<dbReference type="EMBL" id="VAUO01000001">
    <property type="protein sequence ID" value="TLP65089.1"/>
    <property type="molecule type" value="Genomic_DNA"/>
</dbReference>
<keyword evidence="10" id="KW-0378">Hydrolase</keyword>
<dbReference type="GO" id="GO:0008704">
    <property type="term" value="F:5-carboxymethyl-2-hydroxymuconate delta-isomerase activity"/>
    <property type="evidence" value="ECO:0007669"/>
    <property type="project" value="UniProtKB-EC"/>
</dbReference>
<dbReference type="Gene3D" id="3.90.850.10">
    <property type="entry name" value="Fumarylacetoacetase-like, C-terminal domain"/>
    <property type="match status" value="1"/>
</dbReference>
<dbReference type="PANTHER" id="PTHR42796:SF4">
    <property type="entry name" value="FUMARYLACETOACETATE HYDROLASE DOMAIN-CONTAINING PROTEIN 2A"/>
    <property type="match status" value="1"/>
</dbReference>
<dbReference type="InterPro" id="IPR011234">
    <property type="entry name" value="Fumarylacetoacetase-like_C"/>
</dbReference>
<dbReference type="InterPro" id="IPR036663">
    <property type="entry name" value="Fumarylacetoacetase_C_sf"/>
</dbReference>
<dbReference type="SUPFAM" id="SSF56529">
    <property type="entry name" value="FAH"/>
    <property type="match status" value="1"/>
</dbReference>